<accession>A0A1M5NQ53</accession>
<dbReference type="Proteomes" id="UP000190675">
    <property type="component" value="Chromosome I"/>
</dbReference>
<comment type="cofactor">
    <cofactor evidence="1">
        <name>FAD</name>
        <dbReference type="ChEBI" id="CHEBI:57692"/>
    </cofactor>
</comment>
<evidence type="ECO:0000256" key="1">
    <source>
        <dbReference type="ARBA" id="ARBA00001974"/>
    </source>
</evidence>
<organism evidence="6 7">
    <name type="scientific">Bradyrhizobium erythrophlei</name>
    <dbReference type="NCBI Taxonomy" id="1437360"/>
    <lineage>
        <taxon>Bacteria</taxon>
        <taxon>Pseudomonadati</taxon>
        <taxon>Pseudomonadota</taxon>
        <taxon>Alphaproteobacteria</taxon>
        <taxon>Hyphomicrobiales</taxon>
        <taxon>Nitrobacteraceae</taxon>
        <taxon>Bradyrhizobium</taxon>
    </lineage>
</organism>
<keyword evidence="3" id="KW-0274">FAD</keyword>
<dbReference type="GO" id="GO:1903457">
    <property type="term" value="P:lactate catabolic process"/>
    <property type="evidence" value="ECO:0007669"/>
    <property type="project" value="TreeGrafter"/>
</dbReference>
<keyword evidence="4" id="KW-0560">Oxidoreductase</keyword>
<dbReference type="InterPro" id="IPR017896">
    <property type="entry name" value="4Fe4S_Fe-S-bd"/>
</dbReference>
<dbReference type="EMBL" id="LT670818">
    <property type="protein sequence ID" value="SHG91714.1"/>
    <property type="molecule type" value="Genomic_DNA"/>
</dbReference>
<dbReference type="GO" id="GO:0008720">
    <property type="term" value="F:D-lactate dehydrogenase (NAD+) activity"/>
    <property type="evidence" value="ECO:0007669"/>
    <property type="project" value="TreeGrafter"/>
</dbReference>
<dbReference type="Pfam" id="PF02913">
    <property type="entry name" value="FAD-oxidase_C"/>
    <property type="match status" value="1"/>
</dbReference>
<dbReference type="PROSITE" id="PS51387">
    <property type="entry name" value="FAD_PCMH"/>
    <property type="match status" value="1"/>
</dbReference>
<dbReference type="Pfam" id="PF02754">
    <property type="entry name" value="CCG"/>
    <property type="match status" value="1"/>
</dbReference>
<dbReference type="Pfam" id="PF01565">
    <property type="entry name" value="FAD_binding_4"/>
    <property type="match status" value="1"/>
</dbReference>
<reference evidence="6 7" key="1">
    <citation type="submission" date="2016-11" db="EMBL/GenBank/DDBJ databases">
        <authorList>
            <person name="Jaros S."/>
            <person name="Januszkiewicz K."/>
            <person name="Wedrychowicz H."/>
        </authorList>
    </citation>
    <scope>NUCLEOTIDE SEQUENCE [LARGE SCALE GENOMIC DNA]</scope>
    <source>
        <strain evidence="6 7">GAS242</strain>
    </source>
</reference>
<evidence type="ECO:0000256" key="4">
    <source>
        <dbReference type="ARBA" id="ARBA00023002"/>
    </source>
</evidence>
<proteinExistence type="predicted"/>
<evidence type="ECO:0000313" key="6">
    <source>
        <dbReference type="EMBL" id="SHG91714.1"/>
    </source>
</evidence>
<dbReference type="Gene3D" id="3.30.70.2740">
    <property type="match status" value="1"/>
</dbReference>
<dbReference type="RefSeq" id="WP_079568065.1">
    <property type="nucleotide sequence ID" value="NZ_LT670818.1"/>
</dbReference>
<dbReference type="Gene3D" id="3.30.43.10">
    <property type="entry name" value="Uridine Diphospho-n-acetylenolpyruvylglucosamine Reductase, domain 2"/>
    <property type="match status" value="1"/>
</dbReference>
<dbReference type="InterPro" id="IPR006094">
    <property type="entry name" value="Oxid_FAD_bind_N"/>
</dbReference>
<dbReference type="SUPFAM" id="SSF46548">
    <property type="entry name" value="alpha-helical ferredoxin"/>
    <property type="match status" value="1"/>
</dbReference>
<evidence type="ECO:0000256" key="2">
    <source>
        <dbReference type="ARBA" id="ARBA00022630"/>
    </source>
</evidence>
<dbReference type="GO" id="GO:0004458">
    <property type="term" value="F:D-lactate dehydrogenase (cytochrome) activity"/>
    <property type="evidence" value="ECO:0007669"/>
    <property type="project" value="TreeGrafter"/>
</dbReference>
<dbReference type="Pfam" id="PF13183">
    <property type="entry name" value="Fer4_8"/>
    <property type="match status" value="1"/>
</dbReference>
<evidence type="ECO:0000256" key="3">
    <source>
        <dbReference type="ARBA" id="ARBA00022827"/>
    </source>
</evidence>
<dbReference type="InterPro" id="IPR004017">
    <property type="entry name" value="Cys_rich_dom"/>
</dbReference>
<dbReference type="Gene3D" id="1.10.45.10">
    <property type="entry name" value="Vanillyl-alcohol Oxidase, Chain A, domain 4"/>
    <property type="match status" value="1"/>
</dbReference>
<protein>
    <recommendedName>
        <fullName evidence="5">FAD-binding PCMH-type domain-containing protein</fullName>
    </recommendedName>
</protein>
<evidence type="ECO:0000259" key="5">
    <source>
        <dbReference type="PROSITE" id="PS51387"/>
    </source>
</evidence>
<dbReference type="Gene3D" id="3.30.465.10">
    <property type="match status" value="1"/>
</dbReference>
<dbReference type="PANTHER" id="PTHR11748:SF119">
    <property type="entry name" value="D-2-HYDROXYGLUTARATE DEHYDROGENASE"/>
    <property type="match status" value="1"/>
</dbReference>
<feature type="domain" description="FAD-binding PCMH-type" evidence="5">
    <location>
        <begin position="37"/>
        <end position="265"/>
    </location>
</feature>
<dbReference type="InterPro" id="IPR016169">
    <property type="entry name" value="FAD-bd_PCMH_sub2"/>
</dbReference>
<gene>
    <name evidence="6" type="ORF">SAMN05444169_4792</name>
</gene>
<dbReference type="InterPro" id="IPR036318">
    <property type="entry name" value="FAD-bd_PCMH-like_sf"/>
</dbReference>
<dbReference type="InterPro" id="IPR016167">
    <property type="entry name" value="FAD-bd_PCMH_sub1"/>
</dbReference>
<evidence type="ECO:0000313" key="7">
    <source>
        <dbReference type="Proteomes" id="UP000190675"/>
    </source>
</evidence>
<dbReference type="OrthoDB" id="9811557at2"/>
<keyword evidence="2" id="KW-0285">Flavoprotein</keyword>
<dbReference type="InterPro" id="IPR016164">
    <property type="entry name" value="FAD-linked_Oxase-like_C"/>
</dbReference>
<name>A0A1M5NQ53_9BRAD</name>
<dbReference type="InterPro" id="IPR016171">
    <property type="entry name" value="Vanillyl_alc_oxidase_C-sub2"/>
</dbReference>
<dbReference type="GO" id="GO:0071949">
    <property type="term" value="F:FAD binding"/>
    <property type="evidence" value="ECO:0007669"/>
    <property type="project" value="InterPro"/>
</dbReference>
<dbReference type="SUPFAM" id="SSF56176">
    <property type="entry name" value="FAD-binding/transporter-associated domain-like"/>
    <property type="match status" value="1"/>
</dbReference>
<dbReference type="SUPFAM" id="SSF55103">
    <property type="entry name" value="FAD-linked oxidases, C-terminal domain"/>
    <property type="match status" value="1"/>
</dbReference>
<sequence>MSKNRRPLQEALRNALGSAVRFDTAHKSVYASDASNYRQVPIGVVVPRSLDEFVKGVAICHENRVPLLVRGAGTSMSGQTVNEAVVFDLSASCDRIVEIDPTSKTALVEPGVVCDSLRSAAERHGLTFAPDPSTHSRCTLGGMIGNNSCGAHSVMAGKTLENVRALEIMTYDGERFWVGPTSEEEIEAIILAGGRKGQIYRELRDLRDRYADQIRQRFPSIKRRVSGFNLDQLLPENGFNLARALVGTEGTCALVLKASVDLVASPQYRVLLVLGFDDIYVAADAVPDYERFRPIAVEGLDRMIIRGLQARDLAQAEIDLLPAGDAWVVLEFGADSESQAIEQAESAAAYFRARPFGPRPSTKIVTDRIMQKRIWSIRENGASATQLSIDPEIPDPQVGWEDAAVDPHRLGDYLRAFDALVKRYGYRTSLFGHFGDGCVHARITFDLRSKPGIEKYRNFVREAAELVVAFGGSLSGEHGDGQAKGEFLPIMFGDELVEAMRRFRRIWNPDGLLNPGKVVDAYRVDENLRAGPDYKVVPISTHMTFRSREGDGFQRAVERCVGMGKCRAAKGGTMCPSFRATGEERYSTRGRARLLWEMLQGDVVRDGWKSEAVKEALDTCLSCKGCRSDCPTHTDMASYKAEFLSRYYEHRSRPRQAWSMGRIGDWAPLAAAMPRLTNFMTNAPVLASFSKWVAGVTPDLDLPKFAATGFRRAFEADQTAAFRGKPPVLLWLDTFCDNFQPEVAEAAVAVLRDAGFEPVLPKRRICCGRPLYDFGYLDLAKGRLQEIIEVLSPMLEAELERPVGIVGLEPGCLSVFKDELPKLFPDDPRAQRISRSVFLLGDFLLAHDYEPPRLDIDVLIHTHCHQKSLFGNRGDTAMLERAGARTTWLDSGCCGMAGSFGFNPNHARLSRDVAELVLAPEVRKQPAGTVILTNGFSCREQVKHMTGRTAMHLAQVLAMGLPRKVAAIERPQQGESASPSTIENVV</sequence>
<dbReference type="AlphaFoldDB" id="A0A1M5NQ53"/>
<dbReference type="InterPro" id="IPR016166">
    <property type="entry name" value="FAD-bd_PCMH"/>
</dbReference>
<dbReference type="PANTHER" id="PTHR11748">
    <property type="entry name" value="D-LACTATE DEHYDROGENASE"/>
    <property type="match status" value="1"/>
</dbReference>
<dbReference type="InterPro" id="IPR004113">
    <property type="entry name" value="FAD-bd_oxidored_4_C"/>
</dbReference>